<reference evidence="1" key="1">
    <citation type="journal article" date="2020" name="Stud. Mycol.">
        <title>101 Dothideomycetes genomes: a test case for predicting lifestyles and emergence of pathogens.</title>
        <authorList>
            <person name="Haridas S."/>
            <person name="Albert R."/>
            <person name="Binder M."/>
            <person name="Bloem J."/>
            <person name="Labutti K."/>
            <person name="Salamov A."/>
            <person name="Andreopoulos B."/>
            <person name="Baker S."/>
            <person name="Barry K."/>
            <person name="Bills G."/>
            <person name="Bluhm B."/>
            <person name="Cannon C."/>
            <person name="Castanera R."/>
            <person name="Culley D."/>
            <person name="Daum C."/>
            <person name="Ezra D."/>
            <person name="Gonzalez J."/>
            <person name="Henrissat B."/>
            <person name="Kuo A."/>
            <person name="Liang C."/>
            <person name="Lipzen A."/>
            <person name="Lutzoni F."/>
            <person name="Magnuson J."/>
            <person name="Mondo S."/>
            <person name="Nolan M."/>
            <person name="Ohm R."/>
            <person name="Pangilinan J."/>
            <person name="Park H.-J."/>
            <person name="Ramirez L."/>
            <person name="Alfaro M."/>
            <person name="Sun H."/>
            <person name="Tritt A."/>
            <person name="Yoshinaga Y."/>
            <person name="Zwiers L.-H."/>
            <person name="Turgeon B."/>
            <person name="Goodwin S."/>
            <person name="Spatafora J."/>
            <person name="Crous P."/>
            <person name="Grigoriev I."/>
        </authorList>
    </citation>
    <scope>NUCLEOTIDE SEQUENCE</scope>
    <source>
        <strain evidence="1">ATCC 200398</strain>
    </source>
</reference>
<evidence type="ECO:0000313" key="1">
    <source>
        <dbReference type="EMBL" id="KAF2464158.1"/>
    </source>
</evidence>
<name>A0ACB6QB24_9PLEO</name>
<evidence type="ECO:0000313" key="2">
    <source>
        <dbReference type="Proteomes" id="UP000799755"/>
    </source>
</evidence>
<accession>A0ACB6QB24</accession>
<dbReference type="EMBL" id="MU003539">
    <property type="protein sequence ID" value="KAF2464158.1"/>
    <property type="molecule type" value="Genomic_DNA"/>
</dbReference>
<proteinExistence type="predicted"/>
<organism evidence="1 2">
    <name type="scientific">Lindgomyces ingoldianus</name>
    <dbReference type="NCBI Taxonomy" id="673940"/>
    <lineage>
        <taxon>Eukaryota</taxon>
        <taxon>Fungi</taxon>
        <taxon>Dikarya</taxon>
        <taxon>Ascomycota</taxon>
        <taxon>Pezizomycotina</taxon>
        <taxon>Dothideomycetes</taxon>
        <taxon>Pleosporomycetidae</taxon>
        <taxon>Pleosporales</taxon>
        <taxon>Lindgomycetaceae</taxon>
        <taxon>Lindgomyces</taxon>
    </lineage>
</organism>
<keyword evidence="2" id="KW-1185">Reference proteome</keyword>
<dbReference type="Proteomes" id="UP000799755">
    <property type="component" value="Unassembled WGS sequence"/>
</dbReference>
<comment type="caution">
    <text evidence="1">The sequence shown here is derived from an EMBL/GenBank/DDBJ whole genome shotgun (WGS) entry which is preliminary data.</text>
</comment>
<sequence length="332" mass="37721">MLLPRMEVPSNSPVLGSRITENTLQATLWAGVAISLVFVAVRLWIRIRVFRRLQLDDPFVIAAWLLSVANAAIWTAISREIYFDSDLANSRLEQIPPDFIQRLERLIRGNLSAYLLAYASLWSIKISFIVFFRNFGEKLRNQRIAWYAVLGFCLASFAVCIGTVDYRCLTSKGMKMISVCREPRTTTFEFVTLRLTTALDVLTDFSIILLSTNVLWRIRLRLWTKLALAGIFSLTLFVIAIAIVRIANASSSGKLDLSWLVCWQGIELSAALIIVCIASFRILYTSTQHSNRDVALQKYYKNLDDSKISRSKVTRVDRSEPSYTSRVSLEQA</sequence>
<protein>
    <submittedName>
        <fullName evidence="1">Uncharacterized protein</fullName>
    </submittedName>
</protein>
<gene>
    <name evidence="1" type="ORF">BDR25DRAFT_272125</name>
</gene>